<evidence type="ECO:0000313" key="1">
    <source>
        <dbReference type="EMBL" id="RFZ78498.1"/>
    </source>
</evidence>
<comment type="caution">
    <text evidence="1">The sequence shown here is derived from an EMBL/GenBank/DDBJ whole genome shotgun (WGS) entry which is preliminary data.</text>
</comment>
<gene>
    <name evidence="1" type="ORF">DS742_12900</name>
</gene>
<dbReference type="Proteomes" id="UP000260680">
    <property type="component" value="Unassembled WGS sequence"/>
</dbReference>
<dbReference type="RefSeq" id="WP_117417406.1">
    <property type="nucleotide sequence ID" value="NZ_QOHO01000035.1"/>
</dbReference>
<protein>
    <submittedName>
        <fullName evidence="1">Uncharacterized protein</fullName>
    </submittedName>
</protein>
<evidence type="ECO:0000313" key="2">
    <source>
        <dbReference type="Proteomes" id="UP000260680"/>
    </source>
</evidence>
<dbReference type="AlphaFoldDB" id="A0A3E2NBW2"/>
<reference evidence="1 2" key="1">
    <citation type="submission" date="2018-07" db="EMBL/GenBank/DDBJ databases">
        <title>New species, Clostridium PI-S10-A1B.</title>
        <authorList>
            <person name="Krishna G."/>
            <person name="Summeta K."/>
            <person name="Shikha S."/>
            <person name="Prabhu P.B."/>
            <person name="Suresh K."/>
        </authorList>
    </citation>
    <scope>NUCLEOTIDE SEQUENCE [LARGE SCALE GENOMIC DNA]</scope>
    <source>
        <strain evidence="1 2">PI-S10-A1B</strain>
    </source>
</reference>
<proteinExistence type="predicted"/>
<accession>A0A3E2NBW2</accession>
<name>A0A3E2NBW2_9FIRM</name>
<sequence>MKTKTEFYQSYFETLQKKGFTVQPSTSPDYVADIYHRDKLIAFFTKNDMVMKNPFVEVQDKLMDRIQTLAKSTAVACGICSDKPFDEETAAKLPNNLYKINEHNGVVLACKQHPLFDYVLSTYRCDEKKNPIQRQYFYNKEDAFESFATRSGLIDEKRLFSETDLKVIYAGLVKMRTVDNDMTQDDLNSVERLVDKIEDIVPELQKREKALDFSWLLGSMERGIERE</sequence>
<organism evidence="1 2">
    <name type="scientific">Lacrimispora amygdalina</name>
    <dbReference type="NCBI Taxonomy" id="253257"/>
    <lineage>
        <taxon>Bacteria</taxon>
        <taxon>Bacillati</taxon>
        <taxon>Bacillota</taxon>
        <taxon>Clostridia</taxon>
        <taxon>Lachnospirales</taxon>
        <taxon>Lachnospiraceae</taxon>
        <taxon>Lacrimispora</taxon>
    </lineage>
</organism>
<dbReference type="EMBL" id="QOHO01000035">
    <property type="protein sequence ID" value="RFZ78498.1"/>
    <property type="molecule type" value="Genomic_DNA"/>
</dbReference>
<dbReference type="OrthoDB" id="1794713at2"/>